<dbReference type="InterPro" id="IPR027924">
    <property type="entry name" value="XkdF"/>
</dbReference>
<dbReference type="AlphaFoldDB" id="A0A3N4UR71"/>
<feature type="coiled-coil region" evidence="1">
    <location>
        <begin position="191"/>
        <end position="248"/>
    </location>
</feature>
<dbReference type="Pfam" id="PF14550">
    <property type="entry name" value="Peptidase_S78_2"/>
    <property type="match status" value="1"/>
</dbReference>
<dbReference type="Proteomes" id="UP000272193">
    <property type="component" value="Unassembled WGS sequence"/>
</dbReference>
<name>A0A3N4UR71_9BURK</name>
<keyword evidence="4" id="KW-0378">Hydrolase</keyword>
<accession>A0A3N4UR71</accession>
<evidence type="ECO:0000256" key="1">
    <source>
        <dbReference type="SAM" id="Coils"/>
    </source>
</evidence>
<dbReference type="GO" id="GO:0006508">
    <property type="term" value="P:proteolysis"/>
    <property type="evidence" value="ECO:0007669"/>
    <property type="project" value="UniProtKB-KW"/>
</dbReference>
<keyword evidence="5" id="KW-1185">Reference proteome</keyword>
<keyword evidence="4" id="KW-0645">Protease</keyword>
<feature type="region of interest" description="Disordered" evidence="2">
    <location>
        <begin position="248"/>
        <end position="268"/>
    </location>
</feature>
<dbReference type="RefSeq" id="WP_124219511.1">
    <property type="nucleotide sequence ID" value="NZ_RKQL01000001.1"/>
</dbReference>
<evidence type="ECO:0000313" key="4">
    <source>
        <dbReference type="EMBL" id="RPE72528.1"/>
    </source>
</evidence>
<proteinExistence type="predicted"/>
<dbReference type="OrthoDB" id="2080376at2"/>
<sequence length="268" mass="29160">MDDHRGMPKLADLDVQFISLVKRPANGRRVILRGVSGAHEFAIRKADARLKRVYGIVYAPDSVDSQGDWTDAETIRKAADAWMLSGRASNVDREHDFSFLPAFVAESWLVRSGDPFFPDEKEGAWAVGIQVTDAALWDAIEAGEVEGLSLAGTARLEKGSDVAHEASLWRRIFTPKKEREMTPEDVRAIVREALDETVAKAEAEASREKLEKALADGQKEIEALKTALSKALDEAAALAKRIEALEAAPAKPAAPAEGGQAPETQSFV</sequence>
<dbReference type="GO" id="GO:0008233">
    <property type="term" value="F:peptidase activity"/>
    <property type="evidence" value="ECO:0007669"/>
    <property type="project" value="UniProtKB-KW"/>
</dbReference>
<keyword evidence="1" id="KW-0175">Coiled coil</keyword>
<reference evidence="4 5" key="1">
    <citation type="submission" date="2018-11" db="EMBL/GenBank/DDBJ databases">
        <title>Genomic Encyclopedia of Type Strains, Phase IV (KMG-IV): sequencing the most valuable type-strain genomes for metagenomic binning, comparative biology and taxonomic classification.</title>
        <authorList>
            <person name="Goeker M."/>
        </authorList>
    </citation>
    <scope>NUCLEOTIDE SEQUENCE [LARGE SCALE GENOMIC DNA]</scope>
    <source>
        <strain evidence="4 5">DSM 101684</strain>
    </source>
</reference>
<evidence type="ECO:0000259" key="3">
    <source>
        <dbReference type="Pfam" id="PF14550"/>
    </source>
</evidence>
<gene>
    <name evidence="4" type="ORF">EDC62_0219</name>
</gene>
<feature type="domain" description="Phage-like element PBSX protein XkdF" evidence="3">
    <location>
        <begin position="43"/>
        <end position="155"/>
    </location>
</feature>
<comment type="caution">
    <text evidence="4">The sequence shown here is derived from an EMBL/GenBank/DDBJ whole genome shotgun (WGS) entry which is preliminary data.</text>
</comment>
<evidence type="ECO:0000256" key="2">
    <source>
        <dbReference type="SAM" id="MobiDB-lite"/>
    </source>
</evidence>
<dbReference type="EMBL" id="RKQL01000001">
    <property type="protein sequence ID" value="RPE72528.1"/>
    <property type="molecule type" value="Genomic_DNA"/>
</dbReference>
<organism evidence="4 5">
    <name type="scientific">Tibeticola sediminis</name>
    <dbReference type="NCBI Taxonomy" id="1917811"/>
    <lineage>
        <taxon>Bacteria</taxon>
        <taxon>Pseudomonadati</taxon>
        <taxon>Pseudomonadota</taxon>
        <taxon>Betaproteobacteria</taxon>
        <taxon>Burkholderiales</taxon>
        <taxon>Comamonadaceae</taxon>
        <taxon>Tibeticola</taxon>
    </lineage>
</organism>
<evidence type="ECO:0000313" key="5">
    <source>
        <dbReference type="Proteomes" id="UP000272193"/>
    </source>
</evidence>
<protein>
    <submittedName>
        <fullName evidence="4">Putative serine protease XkdF</fullName>
    </submittedName>
</protein>